<sequence>MAQHHLGGATVVITGASSGIGQATAEAFAREGARLVLAARGPEALEQVAARCRELGAAVAAVPTDITDTEAVQALAERAVQFGCGIEVWVSVVGTGAVGRFHEVPMAAHEQVIRANLLGHMNDAHAVLPVFLRQERGVLININSVGGYASVPFAAAYGASKFGLRGFTEALRAELADQPHIHVCDVFPAFIDTPGLGHGANYTGRRLSAPPPVYDARRVAATVLRLARRPRNSAMVGSVVALIRAGHALAPALSMRFMAQFMASYFRRAEAVPVTEGALFAPMPRQAAIDGGLRSLRQRAVGLSVAGVAVLAGAAAVALLLRPQPPVAARSWPVRTLEAWQPAKRHRRWW</sequence>
<proteinExistence type="inferred from homology"/>
<dbReference type="PRINTS" id="PR00081">
    <property type="entry name" value="GDHRDH"/>
</dbReference>
<keyword evidence="2" id="KW-0560">Oxidoreductase</keyword>
<keyword evidence="4" id="KW-0472">Membrane</keyword>
<dbReference type="InterPro" id="IPR036291">
    <property type="entry name" value="NAD(P)-bd_dom_sf"/>
</dbReference>
<dbReference type="InterPro" id="IPR020904">
    <property type="entry name" value="Sc_DH/Rdtase_CS"/>
</dbReference>
<comment type="caution">
    <text evidence="5">The sequence shown here is derived from an EMBL/GenBank/DDBJ whole genome shotgun (WGS) entry which is preliminary data.</text>
</comment>
<dbReference type="PANTHER" id="PTHR44196">
    <property type="entry name" value="DEHYDROGENASE/REDUCTASE SDR FAMILY MEMBER 7B"/>
    <property type="match status" value="1"/>
</dbReference>
<protein>
    <submittedName>
        <fullName evidence="5">SDR family oxidoreductase</fullName>
    </submittedName>
</protein>
<dbReference type="RefSeq" id="WP_241793699.1">
    <property type="nucleotide sequence ID" value="NZ_JALBUU010000079.1"/>
</dbReference>
<dbReference type="Pfam" id="PF00106">
    <property type="entry name" value="adh_short"/>
    <property type="match status" value="1"/>
</dbReference>
<dbReference type="PRINTS" id="PR00080">
    <property type="entry name" value="SDRFAMILY"/>
</dbReference>
<evidence type="ECO:0000256" key="1">
    <source>
        <dbReference type="ARBA" id="ARBA00006484"/>
    </source>
</evidence>
<name>A0ABS9W9J6_9PROT</name>
<dbReference type="NCBIfam" id="NF004792">
    <property type="entry name" value="PRK06139.1"/>
    <property type="match status" value="1"/>
</dbReference>
<keyword evidence="4" id="KW-0812">Transmembrane</keyword>
<dbReference type="Proteomes" id="UP001201985">
    <property type="component" value="Unassembled WGS sequence"/>
</dbReference>
<feature type="transmembrane region" description="Helical" evidence="4">
    <location>
        <begin position="300"/>
        <end position="321"/>
    </location>
</feature>
<evidence type="ECO:0000256" key="2">
    <source>
        <dbReference type="ARBA" id="ARBA00023002"/>
    </source>
</evidence>
<evidence type="ECO:0000313" key="6">
    <source>
        <dbReference type="Proteomes" id="UP001201985"/>
    </source>
</evidence>
<reference evidence="5 6" key="1">
    <citation type="submission" date="2022-03" db="EMBL/GenBank/DDBJ databases">
        <title>Complete genome analysis of Roseomonas KG 17.1 : a prolific producer of plant growth promoters.</title>
        <authorList>
            <person name="Saadouli I."/>
            <person name="Najjari A."/>
            <person name="Mosbah A."/>
            <person name="Ouzari H.I."/>
        </authorList>
    </citation>
    <scope>NUCLEOTIDE SEQUENCE [LARGE SCALE GENOMIC DNA]</scope>
    <source>
        <strain evidence="5 6">KG17-1</strain>
    </source>
</reference>
<evidence type="ECO:0000256" key="4">
    <source>
        <dbReference type="SAM" id="Phobius"/>
    </source>
</evidence>
<keyword evidence="4" id="KW-1133">Transmembrane helix</keyword>
<organism evidence="5 6">
    <name type="scientific">Teichococcus vastitatis</name>
    <dbReference type="NCBI Taxonomy" id="2307076"/>
    <lineage>
        <taxon>Bacteria</taxon>
        <taxon>Pseudomonadati</taxon>
        <taxon>Pseudomonadota</taxon>
        <taxon>Alphaproteobacteria</taxon>
        <taxon>Acetobacterales</taxon>
        <taxon>Roseomonadaceae</taxon>
        <taxon>Roseomonas</taxon>
    </lineage>
</organism>
<evidence type="ECO:0000313" key="5">
    <source>
        <dbReference type="EMBL" id="MCI0755912.1"/>
    </source>
</evidence>
<keyword evidence="6" id="KW-1185">Reference proteome</keyword>
<gene>
    <name evidence="5" type="ORF">MON41_19795</name>
</gene>
<dbReference type="Gene3D" id="3.40.50.720">
    <property type="entry name" value="NAD(P)-binding Rossmann-like Domain"/>
    <property type="match status" value="1"/>
</dbReference>
<dbReference type="SUPFAM" id="SSF51735">
    <property type="entry name" value="NAD(P)-binding Rossmann-fold domains"/>
    <property type="match status" value="1"/>
</dbReference>
<dbReference type="PANTHER" id="PTHR44196:SF1">
    <property type="entry name" value="DEHYDROGENASE_REDUCTASE SDR FAMILY MEMBER 7B"/>
    <property type="match status" value="1"/>
</dbReference>
<dbReference type="EMBL" id="JALBUU010000079">
    <property type="protein sequence ID" value="MCI0755912.1"/>
    <property type="molecule type" value="Genomic_DNA"/>
</dbReference>
<comment type="similarity">
    <text evidence="1 3">Belongs to the short-chain dehydrogenases/reductases (SDR) family.</text>
</comment>
<dbReference type="InterPro" id="IPR002347">
    <property type="entry name" value="SDR_fam"/>
</dbReference>
<dbReference type="PROSITE" id="PS00061">
    <property type="entry name" value="ADH_SHORT"/>
    <property type="match status" value="1"/>
</dbReference>
<evidence type="ECO:0000256" key="3">
    <source>
        <dbReference type="RuleBase" id="RU000363"/>
    </source>
</evidence>
<accession>A0ABS9W9J6</accession>